<feature type="compositionally biased region" description="Low complexity" evidence="1">
    <location>
        <begin position="525"/>
        <end position="556"/>
    </location>
</feature>
<evidence type="ECO:0000313" key="4">
    <source>
        <dbReference type="Proteomes" id="UP001642409"/>
    </source>
</evidence>
<name>A0ABP1IL71_9EUKA</name>
<feature type="region of interest" description="Disordered" evidence="1">
    <location>
        <begin position="309"/>
        <end position="376"/>
    </location>
</feature>
<organism evidence="2 4">
    <name type="scientific">Hexamita inflata</name>
    <dbReference type="NCBI Taxonomy" id="28002"/>
    <lineage>
        <taxon>Eukaryota</taxon>
        <taxon>Metamonada</taxon>
        <taxon>Diplomonadida</taxon>
        <taxon>Hexamitidae</taxon>
        <taxon>Hexamitinae</taxon>
        <taxon>Hexamita</taxon>
    </lineage>
</organism>
<feature type="region of interest" description="Disordered" evidence="1">
    <location>
        <begin position="258"/>
        <end position="281"/>
    </location>
</feature>
<feature type="region of interest" description="Disordered" evidence="1">
    <location>
        <begin position="494"/>
        <end position="557"/>
    </location>
</feature>
<feature type="compositionally biased region" description="Polar residues" evidence="1">
    <location>
        <begin position="309"/>
        <end position="320"/>
    </location>
</feature>
<evidence type="ECO:0000313" key="3">
    <source>
        <dbReference type="EMBL" id="CAL6091857.1"/>
    </source>
</evidence>
<feature type="compositionally biased region" description="Polar residues" evidence="1">
    <location>
        <begin position="267"/>
        <end position="281"/>
    </location>
</feature>
<feature type="compositionally biased region" description="Low complexity" evidence="1">
    <location>
        <begin position="333"/>
        <end position="376"/>
    </location>
</feature>
<dbReference type="EMBL" id="CAXDID020000080">
    <property type="protein sequence ID" value="CAL6018477.1"/>
    <property type="molecule type" value="Genomic_DNA"/>
</dbReference>
<dbReference type="Proteomes" id="UP001642409">
    <property type="component" value="Unassembled WGS sequence"/>
</dbReference>
<reference evidence="2 4" key="1">
    <citation type="submission" date="2024-07" db="EMBL/GenBank/DDBJ databases">
        <authorList>
            <person name="Akdeniz Z."/>
        </authorList>
    </citation>
    <scope>NUCLEOTIDE SEQUENCE [LARGE SCALE GENOMIC DNA]</scope>
</reference>
<evidence type="ECO:0000313" key="2">
    <source>
        <dbReference type="EMBL" id="CAL6018477.1"/>
    </source>
</evidence>
<feature type="region of interest" description="Disordered" evidence="1">
    <location>
        <begin position="741"/>
        <end position="764"/>
    </location>
</feature>
<proteinExistence type="predicted"/>
<sequence>MKQFQAFRKIQSVTYKCPQQLSQIITDHGENSKMKEVASSYFPRKKIVTTSYIAVQPKPLNNSFTAPSPVPLSQNKLHRELKPFRENIVIDSEEKQQKARPFKTRDEPTKSGRLIEVNTHYLPIRVDTLPFELKLLTNAKQLRNIPLSVALACSYEYFPAKPLGDRSKIKLAATPHEKRQKLLVLSKETDKYAGMSKMLQNQVKELKIPSYPKIKCQFTKRLELDFKTTTIQQSTVLKIEVQGQQKIKISDAILQAKPTKQAPRQGWCSSESGPDNKLNPTLTNKIFVKFNSEQFTVKTKKSFETQEFNKNWTGTGSQNAIGAENGDKYKGHSLQNSRNGNNNILNSSNQNNNGNLNQNGSGNQNQNGGNNGNNQQMFTFQETQKQLSTNMLIEVANIGPLIINQKTFQNKLENIRVRDDTSTVTIEAIRMQGDALMLAQLKQLKLKQYDLRNILQKQLSALPLLQQQQQEAAAAQGTINIEDFDQDSLNQNSNIADQEQNGNGNNNKNGMQSSNGANSNQDLTSSQNKNGLQNSNSNQNKNNNLNSSNLSANNKNGMYSSSLPPLLYDYQQPSRQLIKSWEKSLSAPYVNTAIIPPGYFTNQKSQNMVEFSYIHKQDEEYLQQLQKSNLKFTKLVFPSDVKQPQTKSNYKFYDMRQAVLKKKVKGFTIANEEEAFNQYLKMNVQNSQQVYKEAQIQNIEYCTQRTETLALISVPFFEQQKPQSVTLDLSHTQTTPISLIQQKESQSTKQQLSQPSKELKQITDPSDQFPLIQSIKQLPNTPKELEIPWIPKELFIQEKTVKTNDVRKSEPQDITQKTKEANGKPLPETRNFKTYQYIARANQNKSEQGNKCTMKMQDHHKLKETQDTMDEVQKILLEEIWELEKEVLSRQAPKNNRASYIYNQKMAQDVYEQLGGDIPYTDKNPRYATEADSYEEVLQNVAIESDTYVKVLQMLVQHQAGFNNPKIKRLEDMIDAETQFVEKVSVAEYSPLIALLVKEFDKFRKTYELLLLDLEQLKISMEAIINKCLDASTSKQNTLIETFNQLQKIATPESLNLCDQIQYALKEEEDFQEDVQNMNEIEQIFALYDKYIERPPYKFEL</sequence>
<feature type="compositionally biased region" description="Low complexity" evidence="1">
    <location>
        <begin position="500"/>
        <end position="516"/>
    </location>
</feature>
<keyword evidence="4" id="KW-1185">Reference proteome</keyword>
<gene>
    <name evidence="2" type="ORF">HINF_LOCUS26490</name>
    <name evidence="3" type="ORF">HINF_LOCUS65987</name>
</gene>
<dbReference type="EMBL" id="CAXDID020000439">
    <property type="protein sequence ID" value="CAL6091857.1"/>
    <property type="molecule type" value="Genomic_DNA"/>
</dbReference>
<evidence type="ECO:0000256" key="1">
    <source>
        <dbReference type="SAM" id="MobiDB-lite"/>
    </source>
</evidence>
<protein>
    <submittedName>
        <fullName evidence="2">Uncharacterized protein</fullName>
    </submittedName>
</protein>
<accession>A0ABP1IL71</accession>
<comment type="caution">
    <text evidence="2">The sequence shown here is derived from an EMBL/GenBank/DDBJ whole genome shotgun (WGS) entry which is preliminary data.</text>
</comment>
<feature type="compositionally biased region" description="Polar residues" evidence="1">
    <location>
        <begin position="741"/>
        <end position="756"/>
    </location>
</feature>